<protein>
    <submittedName>
        <fullName evidence="1">Uncharacterized protein</fullName>
    </submittedName>
</protein>
<dbReference type="AlphaFoldDB" id="A0A024FXC0"/>
<evidence type="ECO:0000313" key="2">
    <source>
        <dbReference type="Proteomes" id="UP000053237"/>
    </source>
</evidence>
<sequence>MYLMIALSARNSKRFHSSPKRPSIFAYMSDPHSFMKATAFSSFGKLLCIFPLIFSSVPYTYLHERIPKIIEFGSEMMDTKSIQY</sequence>
<accession>A0A024FXC0</accession>
<organism evidence="1 2">
    <name type="scientific">Albugo candida</name>
    <dbReference type="NCBI Taxonomy" id="65357"/>
    <lineage>
        <taxon>Eukaryota</taxon>
        <taxon>Sar</taxon>
        <taxon>Stramenopiles</taxon>
        <taxon>Oomycota</taxon>
        <taxon>Peronosporomycetes</taxon>
        <taxon>Albuginales</taxon>
        <taxon>Albuginaceae</taxon>
        <taxon>Albugo</taxon>
    </lineage>
</organism>
<dbReference type="InParanoid" id="A0A024FXC0"/>
<proteinExistence type="predicted"/>
<dbReference type="EMBL" id="CAIX01001170">
    <property type="protein sequence ID" value="CCI11532.1"/>
    <property type="molecule type" value="Genomic_DNA"/>
</dbReference>
<dbReference type="Proteomes" id="UP000053237">
    <property type="component" value="Unassembled WGS sequence"/>
</dbReference>
<evidence type="ECO:0000313" key="1">
    <source>
        <dbReference type="EMBL" id="CCI11532.1"/>
    </source>
</evidence>
<name>A0A024FXC0_9STRA</name>
<reference evidence="1 2" key="1">
    <citation type="submission" date="2012-05" db="EMBL/GenBank/DDBJ databases">
        <title>Recombination and specialization in a pathogen metapopulation.</title>
        <authorList>
            <person name="Gardiner A."/>
            <person name="Kemen E."/>
            <person name="Schultz-Larsen T."/>
            <person name="MacLean D."/>
            <person name="Van Oosterhout C."/>
            <person name="Jones J.D.G."/>
        </authorList>
    </citation>
    <scope>NUCLEOTIDE SEQUENCE [LARGE SCALE GENOMIC DNA]</scope>
    <source>
        <strain evidence="1 2">Ac Nc2</strain>
    </source>
</reference>
<gene>
    <name evidence="1" type="ORF">BN9_130850</name>
</gene>
<keyword evidence="2" id="KW-1185">Reference proteome</keyword>
<comment type="caution">
    <text evidence="1">The sequence shown here is derived from an EMBL/GenBank/DDBJ whole genome shotgun (WGS) entry which is preliminary data.</text>
</comment>